<dbReference type="EMBL" id="FCNW02000010">
    <property type="protein sequence ID" value="SAL35858.1"/>
    <property type="molecule type" value="Genomic_DNA"/>
</dbReference>
<dbReference type="PROSITE" id="PS51186">
    <property type="entry name" value="GNAT"/>
    <property type="match status" value="1"/>
</dbReference>
<dbReference type="Proteomes" id="UP000054977">
    <property type="component" value="Unassembled WGS sequence"/>
</dbReference>
<dbReference type="InterPro" id="IPR016181">
    <property type="entry name" value="Acyl_CoA_acyltransferase"/>
</dbReference>
<gene>
    <name evidence="2" type="ORF">AWB65_02544</name>
</gene>
<evidence type="ECO:0000313" key="2">
    <source>
        <dbReference type="EMBL" id="SAL35858.1"/>
    </source>
</evidence>
<dbReference type="AlphaFoldDB" id="A0A158GUV1"/>
<proteinExistence type="predicted"/>
<reference evidence="2" key="1">
    <citation type="submission" date="2016-01" db="EMBL/GenBank/DDBJ databases">
        <authorList>
            <person name="Peeters C."/>
        </authorList>
    </citation>
    <scope>NUCLEOTIDE SEQUENCE [LARGE SCALE GENOMIC DNA]</scope>
    <source>
        <strain evidence="2">LMG 22934</strain>
    </source>
</reference>
<sequence length="169" mass="19535">MMPPGPRSNMTDHLSRFDWRWKHFNDLSAMEVYDMLAARSAVFIVEQDCLYNDIDGLDIDAWHLLVYGEGDKRPELAAYLRVLLPGQWDRSETDIRIGRVLTTAGYRGLKLGNAMLERVLGQIVAQWPQQPIRLHAQAHLQKFYGAFGFEPISDVHDEDGILHVWMRRS</sequence>
<dbReference type="Pfam" id="PF13673">
    <property type="entry name" value="Acetyltransf_10"/>
    <property type="match status" value="1"/>
</dbReference>
<dbReference type="SUPFAM" id="SSF55729">
    <property type="entry name" value="Acyl-CoA N-acyltransferases (Nat)"/>
    <property type="match status" value="1"/>
</dbReference>
<feature type="domain" description="N-acetyltransferase" evidence="1">
    <location>
        <begin position="30"/>
        <end position="169"/>
    </location>
</feature>
<name>A0A158GUV1_9BURK</name>
<dbReference type="GO" id="GO:0016747">
    <property type="term" value="F:acyltransferase activity, transferring groups other than amino-acyl groups"/>
    <property type="evidence" value="ECO:0007669"/>
    <property type="project" value="InterPro"/>
</dbReference>
<keyword evidence="3" id="KW-1185">Reference proteome</keyword>
<comment type="caution">
    <text evidence="2">The sequence shown here is derived from an EMBL/GenBank/DDBJ whole genome shotgun (WGS) entry which is preliminary data.</text>
</comment>
<evidence type="ECO:0000313" key="3">
    <source>
        <dbReference type="Proteomes" id="UP000054977"/>
    </source>
</evidence>
<evidence type="ECO:0000259" key="1">
    <source>
        <dbReference type="PROSITE" id="PS51186"/>
    </source>
</evidence>
<organism evidence="2 3">
    <name type="scientific">Caballeronia humi</name>
    <dbReference type="NCBI Taxonomy" id="326474"/>
    <lineage>
        <taxon>Bacteria</taxon>
        <taxon>Pseudomonadati</taxon>
        <taxon>Pseudomonadota</taxon>
        <taxon>Betaproteobacteria</taxon>
        <taxon>Burkholderiales</taxon>
        <taxon>Burkholderiaceae</taxon>
        <taxon>Caballeronia</taxon>
    </lineage>
</organism>
<dbReference type="InterPro" id="IPR000182">
    <property type="entry name" value="GNAT_dom"/>
</dbReference>
<dbReference type="STRING" id="326474.AWB65_02544"/>
<accession>A0A158GUV1</accession>
<dbReference type="Gene3D" id="3.40.630.30">
    <property type="match status" value="1"/>
</dbReference>
<protein>
    <submittedName>
        <fullName evidence="2">N-acetyltransferase GCN5</fullName>
    </submittedName>
</protein>